<name>A0A919QZ64_9ACTN</name>
<feature type="domain" description="TIR" evidence="2">
    <location>
        <begin position="7"/>
        <end position="168"/>
    </location>
</feature>
<feature type="region of interest" description="Disordered" evidence="1">
    <location>
        <begin position="388"/>
        <end position="419"/>
    </location>
</feature>
<dbReference type="EMBL" id="BOOU01000025">
    <property type="protein sequence ID" value="GII76744.1"/>
    <property type="molecule type" value="Genomic_DNA"/>
</dbReference>
<gene>
    <name evidence="3" type="ORF">Sru01_17260</name>
</gene>
<dbReference type="Proteomes" id="UP000655287">
    <property type="component" value="Unassembled WGS sequence"/>
</dbReference>
<dbReference type="SUPFAM" id="SSF52200">
    <property type="entry name" value="Toll/Interleukin receptor TIR domain"/>
    <property type="match status" value="1"/>
</dbReference>
<dbReference type="PROSITE" id="PS50104">
    <property type="entry name" value="TIR"/>
    <property type="match status" value="1"/>
</dbReference>
<dbReference type="RefSeq" id="WP_203983369.1">
    <property type="nucleotide sequence ID" value="NZ_BOOU01000025.1"/>
</dbReference>
<evidence type="ECO:0000259" key="2">
    <source>
        <dbReference type="PROSITE" id="PS50104"/>
    </source>
</evidence>
<evidence type="ECO:0000313" key="3">
    <source>
        <dbReference type="EMBL" id="GII76744.1"/>
    </source>
</evidence>
<dbReference type="NCBIfam" id="NF040588">
    <property type="entry name" value="FxsC_Nterm"/>
    <property type="match status" value="1"/>
</dbReference>
<dbReference type="NCBIfam" id="TIGR04276">
    <property type="entry name" value="FxsC_Cterm"/>
    <property type="match status" value="1"/>
</dbReference>
<dbReference type="GO" id="GO:0007165">
    <property type="term" value="P:signal transduction"/>
    <property type="evidence" value="ECO:0007669"/>
    <property type="project" value="InterPro"/>
</dbReference>
<comment type="caution">
    <text evidence="3">The sequence shown here is derived from an EMBL/GenBank/DDBJ whole genome shotgun (WGS) entry which is preliminary data.</text>
</comment>
<proteinExistence type="predicted"/>
<dbReference type="InterPro" id="IPR035897">
    <property type="entry name" value="Toll_tir_struct_dom_sf"/>
</dbReference>
<dbReference type="Gene3D" id="3.40.50.10140">
    <property type="entry name" value="Toll/interleukin-1 receptor homology (TIR) domain"/>
    <property type="match status" value="1"/>
</dbReference>
<evidence type="ECO:0000313" key="4">
    <source>
        <dbReference type="Proteomes" id="UP000655287"/>
    </source>
</evidence>
<organism evidence="3 4">
    <name type="scientific">Sphaerisporangium rufum</name>
    <dbReference type="NCBI Taxonomy" id="1381558"/>
    <lineage>
        <taxon>Bacteria</taxon>
        <taxon>Bacillati</taxon>
        <taxon>Actinomycetota</taxon>
        <taxon>Actinomycetes</taxon>
        <taxon>Streptosporangiales</taxon>
        <taxon>Streptosporangiaceae</taxon>
        <taxon>Sphaerisporangium</taxon>
    </lineage>
</organism>
<dbReference type="InterPro" id="IPR026367">
    <property type="entry name" value="FxsC_C"/>
</dbReference>
<keyword evidence="4" id="KW-1185">Reference proteome</keyword>
<sequence>MSDDTRTGPYFFFSYAHTPRHDLADPYDPDQAVEKFFTELCRHVMVLGGLNGKPGFMDRELHSGSYWPDRLAESLATCRVFVPLYSRRYFESEHCGKEWAAFYERVLLHRARVSERAETIIPALWVPVPVDEMPEVARSIHFNHAGVGPRYADQGLYGIIVQQYKKDYQTAVYNLAQRIVEVGQSTRLPPGDPPDYDSLKSAFGPYEGGRLRVTVVAPDLGHLPKDCSPYYYGLAAREWNPYRPTMTRSLADHAGDLVRTVGYRPEIGSLDEHADHLFGGATADSPGLVLLDAWAVTSDHVFERLRRLDAADRPWITVMVAWNKDDPQSSAVQSRLRERLWEALPRKLSEGLPAKRSLANDVHDFDQFCRTVPELARAVMSRYLEQASTNPPAGVPSIGRPRLQSPVFPSPGNAPEVRP</sequence>
<accession>A0A919QZ64</accession>
<evidence type="ECO:0000256" key="1">
    <source>
        <dbReference type="SAM" id="MobiDB-lite"/>
    </source>
</evidence>
<protein>
    <recommendedName>
        <fullName evidence="2">TIR domain-containing protein</fullName>
    </recommendedName>
</protein>
<dbReference type="InterPro" id="IPR047603">
    <property type="entry name" value="FxsC_N"/>
</dbReference>
<dbReference type="Pfam" id="PF13676">
    <property type="entry name" value="TIR_2"/>
    <property type="match status" value="1"/>
</dbReference>
<reference evidence="3" key="1">
    <citation type="submission" date="2021-01" db="EMBL/GenBank/DDBJ databases">
        <title>Whole genome shotgun sequence of Sphaerisporangium rufum NBRC 109079.</title>
        <authorList>
            <person name="Komaki H."/>
            <person name="Tamura T."/>
        </authorList>
    </citation>
    <scope>NUCLEOTIDE SEQUENCE</scope>
    <source>
        <strain evidence="3">NBRC 109079</strain>
    </source>
</reference>
<dbReference type="AlphaFoldDB" id="A0A919QZ64"/>
<dbReference type="InterPro" id="IPR000157">
    <property type="entry name" value="TIR_dom"/>
</dbReference>